<evidence type="ECO:0000259" key="2">
    <source>
        <dbReference type="PROSITE" id="PS50126"/>
    </source>
</evidence>
<reference evidence="3 4" key="1">
    <citation type="submission" date="2020-08" db="EMBL/GenBank/DDBJ databases">
        <title>Genomic Encyclopedia of Type Strains, Phase IV (KMG-IV): sequencing the most valuable type-strain genomes for metagenomic binning, comparative biology and taxonomic classification.</title>
        <authorList>
            <person name="Goeker M."/>
        </authorList>
    </citation>
    <scope>NUCLEOTIDE SEQUENCE [LARGE SCALE GENOMIC DNA]</scope>
    <source>
        <strain evidence="3 4">DSM 24696</strain>
    </source>
</reference>
<dbReference type="PIRSF" id="PIRSF012524">
    <property type="entry name" value="YitL_S1"/>
    <property type="match status" value="1"/>
</dbReference>
<dbReference type="InterPro" id="IPR036388">
    <property type="entry name" value="WH-like_DNA-bd_sf"/>
</dbReference>
<organism evidence="3 4">
    <name type="scientific">Texcoconibacillus texcoconensis</name>
    <dbReference type="NCBI Taxonomy" id="1095777"/>
    <lineage>
        <taxon>Bacteria</taxon>
        <taxon>Bacillati</taxon>
        <taxon>Bacillota</taxon>
        <taxon>Bacilli</taxon>
        <taxon>Bacillales</taxon>
        <taxon>Bacillaceae</taxon>
        <taxon>Texcoconibacillus</taxon>
    </lineage>
</organism>
<dbReference type="Pfam" id="PF21543">
    <property type="entry name" value="CvfB_2nd"/>
    <property type="match status" value="1"/>
</dbReference>
<evidence type="ECO:0000313" key="3">
    <source>
        <dbReference type="EMBL" id="MBB5173749.1"/>
    </source>
</evidence>
<comment type="caution">
    <text evidence="3">The sequence shown here is derived from an EMBL/GenBank/DDBJ whole genome shotgun (WGS) entry which is preliminary data.</text>
</comment>
<dbReference type="InterPro" id="IPR040764">
    <property type="entry name" value="CvfB_WH"/>
</dbReference>
<dbReference type="InterPro" id="IPR048588">
    <property type="entry name" value="CvfB_S1_2nd"/>
</dbReference>
<dbReference type="PANTHER" id="PTHR37296:SF1">
    <property type="entry name" value="CONSERVED VIRULENCE FACTOR B"/>
    <property type="match status" value="1"/>
</dbReference>
<proteinExistence type="inferred from homology"/>
<dbReference type="InterPro" id="IPR003029">
    <property type="entry name" value="S1_domain"/>
</dbReference>
<dbReference type="Proteomes" id="UP000551878">
    <property type="component" value="Unassembled WGS sequence"/>
</dbReference>
<dbReference type="InterPro" id="IPR048587">
    <property type="entry name" value="CvfB_S1_3rd"/>
</dbReference>
<dbReference type="PANTHER" id="PTHR37296">
    <property type="entry name" value="CONSERVED VIRULENCE FACTOR B"/>
    <property type="match status" value="1"/>
</dbReference>
<dbReference type="AlphaFoldDB" id="A0A840QQX4"/>
<dbReference type="SUPFAM" id="SSF50249">
    <property type="entry name" value="Nucleic acid-binding proteins"/>
    <property type="match status" value="1"/>
</dbReference>
<sequence>MSYLKAGYIENLTVARKIETGYVLTDGKQEVLLHMNEASKELADQEAVDVFLYQDKKGQLVATMALPELEIGTYDWVKVVDKVKNLGVFVDIGIQKHILVSKDELPLLEKVWPDQGDELFVTLTLDKKGRLLAKPVTEDIVVDESDKAPDTLKNETIGGQVYRTTKIGTFILTEEGYRGFIHQSERKEEPRLGQWVEGRVIEVKENGTLNVSLRPLKQEGMKEDAEAILEYLEEHQGEMPFSDKSDPDSIRDTFKLSKAAFKRALGKLMKEGKIEQRGGKTFLKSK</sequence>
<dbReference type="Gene3D" id="1.10.10.10">
    <property type="entry name" value="Winged helix-like DNA-binding domain superfamily/Winged helix DNA-binding domain"/>
    <property type="match status" value="1"/>
</dbReference>
<dbReference type="GO" id="GO:0003676">
    <property type="term" value="F:nucleic acid binding"/>
    <property type="evidence" value="ECO:0007669"/>
    <property type="project" value="InterPro"/>
</dbReference>
<comment type="similarity">
    <text evidence="1">Belongs to the CvfB family.</text>
</comment>
<feature type="domain" description="S1 motif" evidence="2">
    <location>
        <begin position="154"/>
        <end position="214"/>
    </location>
</feature>
<protein>
    <recommendedName>
        <fullName evidence="2">S1 motif domain-containing protein</fullName>
    </recommendedName>
</protein>
<gene>
    <name evidence="3" type="ORF">HNQ41_001938</name>
</gene>
<dbReference type="InterPro" id="IPR012340">
    <property type="entry name" value="NA-bd_OB-fold"/>
</dbReference>
<dbReference type="InterPro" id="IPR039566">
    <property type="entry name" value="CvfB_S1_st"/>
</dbReference>
<dbReference type="Pfam" id="PF17783">
    <property type="entry name" value="WHD_CvfB"/>
    <property type="match status" value="1"/>
</dbReference>
<keyword evidence="4" id="KW-1185">Reference proteome</keyword>
<dbReference type="Pfam" id="PF13509">
    <property type="entry name" value="S1_2"/>
    <property type="match status" value="1"/>
</dbReference>
<dbReference type="Pfam" id="PF21191">
    <property type="entry name" value="CvfB_1st"/>
    <property type="match status" value="1"/>
</dbReference>
<name>A0A840QQX4_9BACI</name>
<dbReference type="RefSeq" id="WP_184664182.1">
    <property type="nucleotide sequence ID" value="NZ_JACHHB010000007.1"/>
</dbReference>
<dbReference type="InterPro" id="IPR014464">
    <property type="entry name" value="CvfB_fam"/>
</dbReference>
<dbReference type="PROSITE" id="PS50126">
    <property type="entry name" value="S1"/>
    <property type="match status" value="1"/>
</dbReference>
<dbReference type="Gene3D" id="2.40.50.140">
    <property type="entry name" value="Nucleic acid-binding proteins"/>
    <property type="match status" value="2"/>
</dbReference>
<dbReference type="EMBL" id="JACHHB010000007">
    <property type="protein sequence ID" value="MBB5173749.1"/>
    <property type="molecule type" value="Genomic_DNA"/>
</dbReference>
<accession>A0A840QQX4</accession>
<evidence type="ECO:0000313" key="4">
    <source>
        <dbReference type="Proteomes" id="UP000551878"/>
    </source>
</evidence>
<evidence type="ECO:0000256" key="1">
    <source>
        <dbReference type="PIRNR" id="PIRNR012524"/>
    </source>
</evidence>
<dbReference type="SMART" id="SM00316">
    <property type="entry name" value="S1"/>
    <property type="match status" value="3"/>
</dbReference>